<feature type="transmembrane region" description="Helical" evidence="7">
    <location>
        <begin position="93"/>
        <end position="114"/>
    </location>
</feature>
<name>A0A7C3W8A8_9BACT</name>
<dbReference type="InterPro" id="IPR003370">
    <property type="entry name" value="Chromate_transpt"/>
</dbReference>
<comment type="caution">
    <text evidence="8">The sequence shown here is derived from an EMBL/GenBank/DDBJ whole genome shotgun (WGS) entry which is preliminary data.</text>
</comment>
<dbReference type="InterPro" id="IPR052518">
    <property type="entry name" value="CHR_Transporter"/>
</dbReference>
<dbReference type="PANTHER" id="PTHR43663">
    <property type="entry name" value="CHROMATE TRANSPORT PROTEIN-RELATED"/>
    <property type="match status" value="1"/>
</dbReference>
<dbReference type="AlphaFoldDB" id="A0A7C3W8A8"/>
<accession>A0A7C3W8A8</accession>
<evidence type="ECO:0000313" key="8">
    <source>
        <dbReference type="EMBL" id="HGG91740.1"/>
    </source>
</evidence>
<dbReference type="NCBIfam" id="TIGR00937">
    <property type="entry name" value="2A51"/>
    <property type="match status" value="1"/>
</dbReference>
<evidence type="ECO:0000256" key="2">
    <source>
        <dbReference type="ARBA" id="ARBA00005262"/>
    </source>
</evidence>
<dbReference type="GO" id="GO:0005886">
    <property type="term" value="C:plasma membrane"/>
    <property type="evidence" value="ECO:0007669"/>
    <property type="project" value="UniProtKB-SubCell"/>
</dbReference>
<feature type="transmembrane region" description="Helical" evidence="7">
    <location>
        <begin position="366"/>
        <end position="394"/>
    </location>
</feature>
<dbReference type="PIRSF" id="PIRSF004810">
    <property type="entry name" value="ChrA"/>
    <property type="match status" value="1"/>
</dbReference>
<protein>
    <submittedName>
        <fullName evidence="8">Chromate efflux transporter</fullName>
    </submittedName>
</protein>
<evidence type="ECO:0000256" key="1">
    <source>
        <dbReference type="ARBA" id="ARBA00004651"/>
    </source>
</evidence>
<dbReference type="EMBL" id="DSRP01000147">
    <property type="protein sequence ID" value="HGG91740.1"/>
    <property type="molecule type" value="Genomic_DNA"/>
</dbReference>
<comment type="similarity">
    <text evidence="2">Belongs to the chromate ion transporter (CHR) (TC 2.A.51) family.</text>
</comment>
<comment type="subcellular location">
    <subcellularLocation>
        <location evidence="1">Cell membrane</location>
        <topology evidence="1">Multi-pass membrane protein</topology>
    </subcellularLocation>
</comment>
<reference evidence="8" key="1">
    <citation type="journal article" date="2020" name="mSystems">
        <title>Genome- and Community-Level Interaction Insights into Carbon Utilization and Element Cycling Functions of Hydrothermarchaeota in Hydrothermal Sediment.</title>
        <authorList>
            <person name="Zhou Z."/>
            <person name="Liu Y."/>
            <person name="Xu W."/>
            <person name="Pan J."/>
            <person name="Luo Z.H."/>
            <person name="Li M."/>
        </authorList>
    </citation>
    <scope>NUCLEOTIDE SEQUENCE [LARGE SCALE GENOMIC DNA]</scope>
    <source>
        <strain evidence="8">SpSt-413</strain>
    </source>
</reference>
<sequence length="395" mass="41576">MKKSAPPASAEPAADTTASVWAIFKGFFVVGSTAYGGPAMMPTLRAEVVEKRHFVSREEFRLGLGLCQIIPGGTLMQLSAYIGLKMRGLAGALAAYAGFSAPAFLLMTILSTFYSNTRNMPLAHNVYAGLKVVVLAICLMSCLDFVKRFAPTRRHQAFTAGAAALFLAGGGVVAIVLGAAVLGMVFLDPGPAPPAEHRETGNGALRLSLLLGGLFVLCMTALFLLDRTLFDLAVSMVKVDMLAFGGFGLFPVMYAEVVEHRAWMDESTFIEGMALAQVTPGPNLLASAFIGYMVRGLVGAVVASVSVFAMSFVIVLAASHYRERIVASRLARKALSGVLATLGGMIVAVCFALAKAVEWGWPSALLLGLSLAALAAKVAVYWIVLGAGLLSLIIY</sequence>
<keyword evidence="3" id="KW-1003">Cell membrane</keyword>
<keyword evidence="4 7" id="KW-0812">Transmembrane</keyword>
<proteinExistence type="inferred from homology"/>
<dbReference type="GO" id="GO:0015109">
    <property type="term" value="F:chromate transmembrane transporter activity"/>
    <property type="evidence" value="ECO:0007669"/>
    <property type="project" value="InterPro"/>
</dbReference>
<dbReference type="Pfam" id="PF02417">
    <property type="entry name" value="Chromate_transp"/>
    <property type="match status" value="2"/>
</dbReference>
<dbReference type="InterPro" id="IPR014047">
    <property type="entry name" value="Chr_Tranpt_l_chain"/>
</dbReference>
<feature type="transmembrane region" description="Helical" evidence="7">
    <location>
        <begin position="60"/>
        <end position="81"/>
    </location>
</feature>
<organism evidence="8">
    <name type="scientific">Fundidesulfovibrio putealis</name>
    <dbReference type="NCBI Taxonomy" id="270496"/>
    <lineage>
        <taxon>Bacteria</taxon>
        <taxon>Pseudomonadati</taxon>
        <taxon>Thermodesulfobacteriota</taxon>
        <taxon>Desulfovibrionia</taxon>
        <taxon>Desulfovibrionales</taxon>
        <taxon>Desulfovibrionaceae</taxon>
        <taxon>Fundidesulfovibrio</taxon>
    </lineage>
</organism>
<feature type="transmembrane region" description="Helical" evidence="7">
    <location>
        <begin position="158"/>
        <end position="187"/>
    </location>
</feature>
<feature type="transmembrane region" description="Helical" evidence="7">
    <location>
        <begin position="237"/>
        <end position="255"/>
    </location>
</feature>
<evidence type="ECO:0000256" key="4">
    <source>
        <dbReference type="ARBA" id="ARBA00022692"/>
    </source>
</evidence>
<evidence type="ECO:0000256" key="5">
    <source>
        <dbReference type="ARBA" id="ARBA00022989"/>
    </source>
</evidence>
<feature type="transmembrane region" description="Helical" evidence="7">
    <location>
        <begin position="126"/>
        <end position="146"/>
    </location>
</feature>
<evidence type="ECO:0000256" key="3">
    <source>
        <dbReference type="ARBA" id="ARBA00022475"/>
    </source>
</evidence>
<evidence type="ECO:0000256" key="7">
    <source>
        <dbReference type="SAM" id="Phobius"/>
    </source>
</evidence>
<feature type="transmembrane region" description="Helical" evidence="7">
    <location>
        <begin position="292"/>
        <end position="318"/>
    </location>
</feature>
<keyword evidence="5 7" id="KW-1133">Transmembrane helix</keyword>
<keyword evidence="6 7" id="KW-0472">Membrane</keyword>
<gene>
    <name evidence="8" type="primary">chrA</name>
    <name evidence="8" type="ORF">ENR59_02150</name>
</gene>
<evidence type="ECO:0000256" key="6">
    <source>
        <dbReference type="ARBA" id="ARBA00023136"/>
    </source>
</evidence>
<feature type="transmembrane region" description="Helical" evidence="7">
    <location>
        <begin position="207"/>
        <end position="225"/>
    </location>
</feature>
<feature type="transmembrane region" description="Helical" evidence="7">
    <location>
        <begin position="20"/>
        <end position="40"/>
    </location>
</feature>
<dbReference type="PANTHER" id="PTHR43663:SF1">
    <property type="entry name" value="CHROMATE TRANSPORTER"/>
    <property type="match status" value="1"/>
</dbReference>
<feature type="transmembrane region" description="Helical" evidence="7">
    <location>
        <begin position="330"/>
        <end position="354"/>
    </location>
</feature>